<dbReference type="EMBL" id="BMNW01000006">
    <property type="protein sequence ID" value="GGM16387.1"/>
    <property type="molecule type" value="Genomic_DNA"/>
</dbReference>
<gene>
    <name evidence="2" type="ORF">GCM10009425_29150</name>
</gene>
<evidence type="ECO:0000313" key="3">
    <source>
        <dbReference type="Proteomes" id="UP000616499"/>
    </source>
</evidence>
<feature type="domain" description="Multidrug resistance protein MdtA-like C-terminal permuted SH3" evidence="1">
    <location>
        <begin position="16"/>
        <end position="51"/>
    </location>
</feature>
<dbReference type="RefSeq" id="WP_188866856.1">
    <property type="nucleotide sequence ID" value="NZ_BMNW01000006.1"/>
</dbReference>
<name>A0ABQ2GW04_9PSED</name>
<dbReference type="Gene3D" id="2.40.420.20">
    <property type="match status" value="1"/>
</dbReference>
<keyword evidence="3" id="KW-1185">Reference proteome</keyword>
<comment type="caution">
    <text evidence="2">The sequence shown here is derived from an EMBL/GenBank/DDBJ whole genome shotgun (WGS) entry which is preliminary data.</text>
</comment>
<dbReference type="InterPro" id="IPR058627">
    <property type="entry name" value="MdtA-like_C"/>
</dbReference>
<dbReference type="Proteomes" id="UP000616499">
    <property type="component" value="Unassembled WGS sequence"/>
</dbReference>
<protein>
    <recommendedName>
        <fullName evidence="1">Multidrug resistance protein MdtA-like C-terminal permuted SH3 domain-containing protein</fullName>
    </recommendedName>
</protein>
<evidence type="ECO:0000259" key="1">
    <source>
        <dbReference type="Pfam" id="PF25967"/>
    </source>
</evidence>
<organism evidence="2 3">
    <name type="scientific">Pseudomonas asuensis</name>
    <dbReference type="NCBI Taxonomy" id="1825787"/>
    <lineage>
        <taxon>Bacteria</taxon>
        <taxon>Pseudomonadati</taxon>
        <taxon>Pseudomonadota</taxon>
        <taxon>Gammaproteobacteria</taxon>
        <taxon>Pseudomonadales</taxon>
        <taxon>Pseudomonadaceae</taxon>
        <taxon>Pseudomonas</taxon>
    </lineage>
</organism>
<reference evidence="3" key="1">
    <citation type="journal article" date="2019" name="Int. J. Syst. Evol. Microbiol.">
        <title>The Global Catalogue of Microorganisms (GCM) 10K type strain sequencing project: providing services to taxonomists for standard genome sequencing and annotation.</title>
        <authorList>
            <consortium name="The Broad Institute Genomics Platform"/>
            <consortium name="The Broad Institute Genome Sequencing Center for Infectious Disease"/>
            <person name="Wu L."/>
            <person name="Ma J."/>
        </authorList>
    </citation>
    <scope>NUCLEOTIDE SEQUENCE [LARGE SCALE GENOMIC DNA]</scope>
    <source>
        <strain evidence="3">JCM 13501</strain>
    </source>
</reference>
<proteinExistence type="predicted"/>
<sequence length="56" mass="6205">MVRVRLDQALNEQGIIIPPQRTVQHDTAGQATVLVVNAQNQVEQKTVRLGGVQDDR</sequence>
<dbReference type="Pfam" id="PF25967">
    <property type="entry name" value="RND-MFP_C"/>
    <property type="match status" value="1"/>
</dbReference>
<accession>A0ABQ2GW04</accession>
<evidence type="ECO:0000313" key="2">
    <source>
        <dbReference type="EMBL" id="GGM16387.1"/>
    </source>
</evidence>